<dbReference type="InterPro" id="IPR029052">
    <property type="entry name" value="Metallo-depent_PP-like"/>
</dbReference>
<keyword evidence="9" id="KW-0472">Membrane</keyword>
<comment type="similarity">
    <text evidence="2 8">Belongs to the 5'-nucleotidase family.</text>
</comment>
<reference evidence="12 13" key="1">
    <citation type="journal article" date="2008" name="Nature">
        <title>The Trichoplax genome and the nature of placozoans.</title>
        <authorList>
            <person name="Srivastava M."/>
            <person name="Begovic E."/>
            <person name="Chapman J."/>
            <person name="Putnam N.H."/>
            <person name="Hellsten U."/>
            <person name="Kawashima T."/>
            <person name="Kuo A."/>
            <person name="Mitros T."/>
            <person name="Salamov A."/>
            <person name="Carpenter M.L."/>
            <person name="Signorovitch A.Y."/>
            <person name="Moreno M.A."/>
            <person name="Kamm K."/>
            <person name="Grimwood J."/>
            <person name="Schmutz J."/>
            <person name="Shapiro H."/>
            <person name="Grigoriev I.V."/>
            <person name="Buss L.W."/>
            <person name="Schierwater B."/>
            <person name="Dellaporta S.L."/>
            <person name="Rokhsar D.S."/>
        </authorList>
    </citation>
    <scope>NUCLEOTIDE SEQUENCE [LARGE SCALE GENOMIC DNA]</scope>
    <source>
        <strain evidence="12 13">Grell-BS-1999</strain>
    </source>
</reference>
<dbReference type="GO" id="GO:0009166">
    <property type="term" value="P:nucleotide catabolic process"/>
    <property type="evidence" value="ECO:0007669"/>
    <property type="project" value="InterPro"/>
</dbReference>
<keyword evidence="5 8" id="KW-0732">Signal</keyword>
<dbReference type="InterPro" id="IPR006146">
    <property type="entry name" value="5'-Nucleotdase_CS"/>
</dbReference>
<organism evidence="12 13">
    <name type="scientific">Trichoplax adhaerens</name>
    <name type="common">Trichoplax reptans</name>
    <dbReference type="NCBI Taxonomy" id="10228"/>
    <lineage>
        <taxon>Eukaryota</taxon>
        <taxon>Metazoa</taxon>
        <taxon>Placozoa</taxon>
        <taxon>Uniplacotomia</taxon>
        <taxon>Trichoplacea</taxon>
        <taxon>Trichoplacidae</taxon>
        <taxon>Trichoplax</taxon>
    </lineage>
</organism>
<evidence type="ECO:0000256" key="5">
    <source>
        <dbReference type="ARBA" id="ARBA00022729"/>
    </source>
</evidence>
<dbReference type="Gene3D" id="3.60.21.10">
    <property type="match status" value="1"/>
</dbReference>
<dbReference type="Proteomes" id="UP000009022">
    <property type="component" value="Unassembled WGS sequence"/>
</dbReference>
<keyword evidence="7 8" id="KW-0378">Hydrolase</keyword>
<name>B3S9M9_TRIAD</name>
<keyword evidence="13" id="KW-1185">Reference proteome</keyword>
<dbReference type="Pfam" id="PF02872">
    <property type="entry name" value="5_nucleotid_C"/>
    <property type="match status" value="1"/>
</dbReference>
<dbReference type="GO" id="GO:0046872">
    <property type="term" value="F:metal ion binding"/>
    <property type="evidence" value="ECO:0007669"/>
    <property type="project" value="UniProtKB-KW"/>
</dbReference>
<keyword evidence="9" id="KW-1133">Transmembrane helix</keyword>
<dbReference type="PANTHER" id="PTHR11575">
    <property type="entry name" value="5'-NUCLEOTIDASE-RELATED"/>
    <property type="match status" value="1"/>
</dbReference>
<evidence type="ECO:0000259" key="10">
    <source>
        <dbReference type="Pfam" id="PF00149"/>
    </source>
</evidence>
<dbReference type="Gene3D" id="3.90.780.10">
    <property type="entry name" value="5'-Nucleotidase, C-terminal domain"/>
    <property type="match status" value="1"/>
</dbReference>
<dbReference type="InterPro" id="IPR036907">
    <property type="entry name" value="5'-Nucleotdase_C_sf"/>
</dbReference>
<dbReference type="OMA" id="NYDCDSP"/>
<keyword evidence="9" id="KW-0812">Transmembrane</keyword>
<evidence type="ECO:0000256" key="8">
    <source>
        <dbReference type="RuleBase" id="RU362119"/>
    </source>
</evidence>
<dbReference type="eggNOG" id="KOG4419">
    <property type="taxonomic scope" value="Eukaryota"/>
</dbReference>
<dbReference type="InParanoid" id="B3S9M9"/>
<dbReference type="InterPro" id="IPR004843">
    <property type="entry name" value="Calcineurin-like_PHP"/>
</dbReference>
<feature type="chain" id="PRO_5002798532" description="5'-nucleotidase" evidence="8">
    <location>
        <begin position="20"/>
        <end position="590"/>
    </location>
</feature>
<evidence type="ECO:0000256" key="4">
    <source>
        <dbReference type="ARBA" id="ARBA00022723"/>
    </source>
</evidence>
<dbReference type="FunCoup" id="B3S9M9">
    <property type="interactions" value="173"/>
</dbReference>
<dbReference type="PANTHER" id="PTHR11575:SF24">
    <property type="entry name" value="5'-NUCLEOTIDASE"/>
    <property type="match status" value="1"/>
</dbReference>
<dbReference type="PRINTS" id="PR01607">
    <property type="entry name" value="APYRASEFAMLY"/>
</dbReference>
<dbReference type="AlphaFoldDB" id="B3S9M9"/>
<feature type="domain" description="5'-Nucleotidase C-terminal" evidence="11">
    <location>
        <begin position="336"/>
        <end position="512"/>
    </location>
</feature>
<evidence type="ECO:0000256" key="2">
    <source>
        <dbReference type="ARBA" id="ARBA00006654"/>
    </source>
</evidence>
<dbReference type="PROSITE" id="PS00786">
    <property type="entry name" value="5_NUCLEOTIDASE_2"/>
    <property type="match status" value="1"/>
</dbReference>
<dbReference type="PhylomeDB" id="B3S9M9"/>
<dbReference type="Pfam" id="PF00149">
    <property type="entry name" value="Metallophos"/>
    <property type="match status" value="1"/>
</dbReference>
<evidence type="ECO:0000259" key="11">
    <source>
        <dbReference type="Pfam" id="PF02872"/>
    </source>
</evidence>
<dbReference type="SUPFAM" id="SSF55816">
    <property type="entry name" value="5'-nucleotidase (syn. UDP-sugar hydrolase), C-terminal domain"/>
    <property type="match status" value="1"/>
</dbReference>
<dbReference type="GO" id="GO:0000166">
    <property type="term" value="F:nucleotide binding"/>
    <property type="evidence" value="ECO:0007669"/>
    <property type="project" value="UniProtKB-KW"/>
</dbReference>
<dbReference type="RefSeq" id="XP_002116928.1">
    <property type="nucleotide sequence ID" value="XM_002116892.1"/>
</dbReference>
<dbReference type="GO" id="GO:0016020">
    <property type="term" value="C:membrane"/>
    <property type="evidence" value="ECO:0007669"/>
    <property type="project" value="UniProtKB-ARBA"/>
</dbReference>
<sequence>MHSTFVFLLLSTAVLVTTADYSLTILHTNDVHARFVEANRFGGSCSSSDAQSGKCFGGVARRATMINQIKSQRSNVLLLDGGDQFQGTLWFYVYKGSAASYFMNKLGYSAMALGNHEFDNGVPGLIPFLENVTFPVLCANVDGSKVPQFSSKVNKSTIFNVNGQNIGVIGYITSETPDVSNPGTDLVFSDEVKAVQAEATRLTNMGIKIIIAVGHAGFTKDKEIADKVVGVDIVVGGHTNTFLYTGTPPSNEIPLDSYPTVINPSYDTNRKVLVVQDFYFGKYLGDLQTVFDDDGEVKSFGGNPILLNSSVAMDPTIKGYVDEFSKAIIAQGKQEIGKTYVFLDGQRTTIRLRESNLGNLFTDAMVHQYLRNPSSTAWNDVGIALCNGGGIRNPIDVTRPPGIVTMEDILTVLPFRNTVDVIELQGIFLRQALELSVRDYNPVDAHGRFLQMSGVRVVYDLSKPPLSRVTKAEVRCTNCTVPVFVPLDDKKFYKMVISSFMANGGDGYTMFRDNRTSLVLTGFLDSDVLVTYFNKLSPISIGIEGRIRFMNETGTSNPPTNQPCINSASVAYLMSNMIILLISIISLLIL</sequence>
<comment type="catalytic activity">
    <reaction evidence="1">
        <text>a ribonucleoside 5'-phosphate + H2O = a ribonucleoside + phosphate</text>
        <dbReference type="Rhea" id="RHEA:12484"/>
        <dbReference type="ChEBI" id="CHEBI:15377"/>
        <dbReference type="ChEBI" id="CHEBI:18254"/>
        <dbReference type="ChEBI" id="CHEBI:43474"/>
        <dbReference type="ChEBI" id="CHEBI:58043"/>
        <dbReference type="EC" id="3.1.3.5"/>
    </reaction>
</comment>
<dbReference type="SUPFAM" id="SSF56300">
    <property type="entry name" value="Metallo-dependent phosphatases"/>
    <property type="match status" value="1"/>
</dbReference>
<dbReference type="InterPro" id="IPR006179">
    <property type="entry name" value="5_nucleotidase/apyrase"/>
</dbReference>
<dbReference type="EC" id="3.1.3.5" evidence="3"/>
<dbReference type="OrthoDB" id="7722975at2759"/>
<dbReference type="FunFam" id="3.90.780.10:FF:000001">
    <property type="entry name" value="NT5E isoform 3"/>
    <property type="match status" value="1"/>
</dbReference>
<evidence type="ECO:0000256" key="9">
    <source>
        <dbReference type="SAM" id="Phobius"/>
    </source>
</evidence>
<evidence type="ECO:0000256" key="7">
    <source>
        <dbReference type="ARBA" id="ARBA00022801"/>
    </source>
</evidence>
<dbReference type="EMBL" id="DS985259">
    <property type="protein sequence ID" value="EDV20502.1"/>
    <property type="molecule type" value="Genomic_DNA"/>
</dbReference>
<keyword evidence="6 8" id="KW-0547">Nucleotide-binding</keyword>
<evidence type="ECO:0000256" key="6">
    <source>
        <dbReference type="ARBA" id="ARBA00022741"/>
    </source>
</evidence>
<dbReference type="GO" id="GO:0008253">
    <property type="term" value="F:5'-nucleotidase activity"/>
    <property type="evidence" value="ECO:0007669"/>
    <property type="project" value="UniProtKB-EC"/>
</dbReference>
<dbReference type="GeneID" id="6758203"/>
<keyword evidence="4" id="KW-0479">Metal-binding</keyword>
<evidence type="ECO:0000313" key="12">
    <source>
        <dbReference type="EMBL" id="EDV20502.1"/>
    </source>
</evidence>
<dbReference type="STRING" id="10228.B3S9M9"/>
<dbReference type="HOGENOM" id="CLU_005854_7_1_1"/>
<dbReference type="PROSITE" id="PS00785">
    <property type="entry name" value="5_NUCLEOTIDASE_1"/>
    <property type="match status" value="1"/>
</dbReference>
<dbReference type="InterPro" id="IPR008334">
    <property type="entry name" value="5'-Nucleotdase_C"/>
</dbReference>
<gene>
    <name evidence="12" type="ORF">TRIADDRAFT_31844</name>
</gene>
<evidence type="ECO:0000256" key="3">
    <source>
        <dbReference type="ARBA" id="ARBA00012643"/>
    </source>
</evidence>
<feature type="domain" description="Calcineurin-like phosphoesterase" evidence="10">
    <location>
        <begin position="23"/>
        <end position="239"/>
    </location>
</feature>
<feature type="transmembrane region" description="Helical" evidence="9">
    <location>
        <begin position="570"/>
        <end position="589"/>
    </location>
</feature>
<feature type="signal peptide" evidence="8">
    <location>
        <begin position="1"/>
        <end position="19"/>
    </location>
</feature>
<proteinExistence type="inferred from homology"/>
<dbReference type="CDD" id="cd07409">
    <property type="entry name" value="MPP_CD73_N"/>
    <property type="match status" value="1"/>
</dbReference>
<accession>B3S9M9</accession>
<dbReference type="FunFam" id="3.60.21.10:FF:000020">
    <property type="entry name" value="NT5E isoform 4"/>
    <property type="match status" value="1"/>
</dbReference>
<evidence type="ECO:0000256" key="1">
    <source>
        <dbReference type="ARBA" id="ARBA00000815"/>
    </source>
</evidence>
<evidence type="ECO:0000313" key="13">
    <source>
        <dbReference type="Proteomes" id="UP000009022"/>
    </source>
</evidence>
<dbReference type="KEGG" id="tad:TRIADDRAFT_31844"/>
<dbReference type="CTD" id="6758203"/>
<protein>
    <recommendedName>
        <fullName evidence="3">5'-nucleotidase</fullName>
        <ecNumber evidence="3">3.1.3.5</ecNumber>
    </recommendedName>
</protein>